<keyword evidence="1 2" id="KW-0443">Lipid metabolism</keyword>
<feature type="active site" description="Nucleophile" evidence="2">
    <location>
        <position position="135"/>
    </location>
</feature>
<keyword evidence="2" id="KW-0378">Hydrolase</keyword>
<organism evidence="7 8">
    <name type="scientific">Kitasatospora cathayae</name>
    <dbReference type="NCBI Taxonomy" id="3004092"/>
    <lineage>
        <taxon>Bacteria</taxon>
        <taxon>Bacillati</taxon>
        <taxon>Actinomycetota</taxon>
        <taxon>Actinomycetes</taxon>
        <taxon>Kitasatosporales</taxon>
        <taxon>Streptomycetaceae</taxon>
        <taxon>Kitasatospora</taxon>
    </lineage>
</organism>
<protein>
    <submittedName>
        <fullName evidence="7">Patatin-like protein</fullName>
    </submittedName>
</protein>
<dbReference type="Pfam" id="PF11856">
    <property type="entry name" value="DUF3376"/>
    <property type="match status" value="1"/>
</dbReference>
<keyword evidence="8" id="KW-1185">Reference proteome</keyword>
<dbReference type="RefSeq" id="WP_270140475.1">
    <property type="nucleotide sequence ID" value="NZ_CP115450.1"/>
</dbReference>
<feature type="region of interest" description="Disordered" evidence="4">
    <location>
        <begin position="573"/>
        <end position="597"/>
    </location>
</feature>
<feature type="compositionally biased region" description="Polar residues" evidence="4">
    <location>
        <begin position="1069"/>
        <end position="1079"/>
    </location>
</feature>
<evidence type="ECO:0000256" key="5">
    <source>
        <dbReference type="SAM" id="Phobius"/>
    </source>
</evidence>
<dbReference type="InterPro" id="IPR019894">
    <property type="entry name" value="Patatin-related_protein"/>
</dbReference>
<feature type="coiled-coil region" evidence="3">
    <location>
        <begin position="541"/>
        <end position="568"/>
    </location>
</feature>
<sequence length="1163" mass="126693">MRDMRDMVRAVRSGRGESVDSPTILLTFCGLCRPWIRLLTPGPVRRAREADGGGAVNTANEYPNSGNSAEGDAFDQEIRLAVVLNGGVSLAIWMSGVTLELHHLAMARRWQRSVYEPLLGLLQADARVDVIAGTSAGGINGAFLALGLARNRDLRGLRDLWRDHGSLEKLLRSPLDKDPPSLLQGDGYFFPRLEQALDGILDTQPPTSADQGAADSYGHPVELILTGTLWEGRTTSFTDDLGVGITEVDHDATFRFAKPVAGRPALGDLAVDGDVDGVVKKLASAARCTSSFPGAFEPHWVDVEASTTAGDGPWPSSAGGANFRQSQYVLDGGVLLNKPIRPALEAVYRQPAGIQVRRVLAYVVPDPGETTTLPGKKNRPQARDAVLGVFTRLRSTDSVSRELAEIRGNNEAVRLRRRVRDRLGAAMTGATGDLSKPAWSGYIEVRIDLAARIIAGLIAAGQPAQRDRWSRSELVDVLRGLLWRDRGQAASFIPAGPLDRALNRAGSEWDWGVTTVERLADMAVDVLRRAVLLAPMNTDQRRKVIAARHRLNSTLEEIQQERRRLDDYWAHAPASKMPSRKAKPGSKPGSGTATNKDELETWLDEILKGWTRQEDRQWQYERARAVAGVLHGCASDIAAVARIPWPAESDRQESERLRALHDYLFGPARGPARAARVPWRGLPPEHEVLRRMLRLDVVQLSFSGASQDVEQEVELVQFSAKDPDLLTGRQLHHFGAFYRPSWRVNDWLRGRMDGAEHIVRMLLSSDQLRRCAVVTADSGASSPERAAELLDAVRECALYTRSDGDDRSWLEAKWEEREAQCRTFLESIVTVVHLNTPRWRRWTRDSNRTGPPGAAVDAAGLQACIEVITQAAQTDILREDIEALAISINGEPSRDRTRGESGWLNLYNTRKKDAAGGVLPTQALWDLWAETYQIGGELIAGDAGSDTFARTVSQAASVAVNTATAPEPNSAFNLHKIKLVGTLLAAFRGYTLTVWGMVTFLTRRSGFGANTVELVIAAGGVLLACALFVPGLPAAFTLAGALLLLAGASASALLVRSAPPPPTRPDGKPSTNDPASQSPAEGAHRVGRRLAGVVVLLAAVLAYLIWEWVAHHSHESVLSVLIRIGVGALVVLVGWWVAGAQRRPSEPDSETGTARAGRRDRKR</sequence>
<evidence type="ECO:0000313" key="7">
    <source>
        <dbReference type="EMBL" id="WBP84906.1"/>
    </source>
</evidence>
<evidence type="ECO:0000256" key="2">
    <source>
        <dbReference type="PROSITE-ProRule" id="PRU01161"/>
    </source>
</evidence>
<gene>
    <name evidence="7" type="ORF">O1G21_02925</name>
</gene>
<keyword evidence="5" id="KW-0812">Transmembrane</keyword>
<feature type="compositionally biased region" description="Polar residues" evidence="4">
    <location>
        <begin position="57"/>
        <end position="68"/>
    </location>
</feature>
<dbReference type="InterPro" id="IPR016035">
    <property type="entry name" value="Acyl_Trfase/lysoPLipase"/>
</dbReference>
<keyword evidence="5" id="KW-0472">Membrane</keyword>
<feature type="transmembrane region" description="Helical" evidence="5">
    <location>
        <begin position="979"/>
        <end position="1000"/>
    </location>
</feature>
<dbReference type="Pfam" id="PF01734">
    <property type="entry name" value="Patatin"/>
    <property type="match status" value="1"/>
</dbReference>
<evidence type="ECO:0000256" key="4">
    <source>
        <dbReference type="SAM" id="MobiDB-lite"/>
    </source>
</evidence>
<dbReference type="InterPro" id="IPR002641">
    <property type="entry name" value="PNPLA_dom"/>
</dbReference>
<keyword evidence="5" id="KW-1133">Transmembrane helix</keyword>
<feature type="transmembrane region" description="Helical" evidence="5">
    <location>
        <begin position="1090"/>
        <end position="1106"/>
    </location>
</feature>
<feature type="domain" description="PNPLA" evidence="6">
    <location>
        <begin position="82"/>
        <end position="344"/>
    </location>
</feature>
<feature type="active site" description="Proton acceptor" evidence="2">
    <location>
        <position position="331"/>
    </location>
</feature>
<feature type="region of interest" description="Disordered" evidence="4">
    <location>
        <begin position="1142"/>
        <end position="1163"/>
    </location>
</feature>
<dbReference type="EMBL" id="CP115450">
    <property type="protein sequence ID" value="WBP84906.1"/>
    <property type="molecule type" value="Genomic_DNA"/>
</dbReference>
<comment type="caution">
    <text evidence="2">Lacks conserved residue(s) required for the propagation of feature annotation.</text>
</comment>
<name>A0ABY7PY40_9ACTN</name>
<feature type="transmembrane region" description="Helical" evidence="5">
    <location>
        <begin position="1118"/>
        <end position="1138"/>
    </location>
</feature>
<proteinExistence type="predicted"/>
<dbReference type="PROSITE" id="PS51635">
    <property type="entry name" value="PNPLA"/>
    <property type="match status" value="1"/>
</dbReference>
<feature type="transmembrane region" description="Helical" evidence="5">
    <location>
        <begin position="1035"/>
        <end position="1055"/>
    </location>
</feature>
<dbReference type="SUPFAM" id="SSF52151">
    <property type="entry name" value="FabD/lysophospholipase-like"/>
    <property type="match status" value="1"/>
</dbReference>
<dbReference type="Proteomes" id="UP001212821">
    <property type="component" value="Chromosome"/>
</dbReference>
<reference evidence="8" key="1">
    <citation type="submission" date="2022-12" db="EMBL/GenBank/DDBJ databases">
        <authorList>
            <person name="Mo P."/>
        </authorList>
    </citation>
    <scope>NUCLEOTIDE SEQUENCE [LARGE SCALE GENOMIC DNA]</scope>
    <source>
        <strain evidence="8">HUAS 3-15</strain>
    </source>
</reference>
<feature type="region of interest" description="Disordered" evidence="4">
    <location>
        <begin position="1056"/>
        <end position="1083"/>
    </location>
</feature>
<dbReference type="NCBIfam" id="TIGR03607">
    <property type="entry name" value="patatin-like protein"/>
    <property type="match status" value="1"/>
</dbReference>
<evidence type="ECO:0000256" key="1">
    <source>
        <dbReference type="ARBA" id="ARBA00023098"/>
    </source>
</evidence>
<feature type="transmembrane region" description="Helical" evidence="5">
    <location>
        <begin position="1012"/>
        <end position="1029"/>
    </location>
</feature>
<dbReference type="InterPro" id="IPR024282">
    <property type="entry name" value="DUF3376"/>
</dbReference>
<evidence type="ECO:0000313" key="8">
    <source>
        <dbReference type="Proteomes" id="UP001212821"/>
    </source>
</evidence>
<dbReference type="Gene3D" id="3.40.1090.10">
    <property type="entry name" value="Cytosolic phospholipase A2 catalytic domain"/>
    <property type="match status" value="2"/>
</dbReference>
<feature type="short sequence motif" description="DGA/G" evidence="2">
    <location>
        <begin position="331"/>
        <end position="333"/>
    </location>
</feature>
<feature type="short sequence motif" description="GXSXG" evidence="2">
    <location>
        <begin position="133"/>
        <end position="137"/>
    </location>
</feature>
<feature type="region of interest" description="Disordered" evidence="4">
    <location>
        <begin position="49"/>
        <end position="68"/>
    </location>
</feature>
<evidence type="ECO:0000259" key="6">
    <source>
        <dbReference type="PROSITE" id="PS51635"/>
    </source>
</evidence>
<keyword evidence="3" id="KW-0175">Coiled coil</keyword>
<keyword evidence="2" id="KW-0442">Lipid degradation</keyword>
<evidence type="ECO:0000256" key="3">
    <source>
        <dbReference type="SAM" id="Coils"/>
    </source>
</evidence>
<accession>A0ABY7PY40</accession>